<accession>A0A1W1YH26</accession>
<dbReference type="Proteomes" id="UP000192418">
    <property type="component" value="Unassembled WGS sequence"/>
</dbReference>
<dbReference type="InterPro" id="IPR051449">
    <property type="entry name" value="ABC-2_transporter_component"/>
</dbReference>
<keyword evidence="2" id="KW-1003">Cell membrane</keyword>
<dbReference type="GO" id="GO:0005886">
    <property type="term" value="C:plasma membrane"/>
    <property type="evidence" value="ECO:0007669"/>
    <property type="project" value="UniProtKB-SubCell"/>
</dbReference>
<dbReference type="STRING" id="1121400.SAMN02746065_1019"/>
<keyword evidence="5 6" id="KW-0472">Membrane</keyword>
<dbReference type="AlphaFoldDB" id="A0A1W1YH26"/>
<dbReference type="Pfam" id="PF12679">
    <property type="entry name" value="ABC2_membrane_2"/>
    <property type="match status" value="1"/>
</dbReference>
<feature type="transmembrane region" description="Helical" evidence="6">
    <location>
        <begin position="133"/>
        <end position="152"/>
    </location>
</feature>
<organism evidence="7 8">
    <name type="scientific">Desulfocicer vacuolatum DSM 3385</name>
    <dbReference type="NCBI Taxonomy" id="1121400"/>
    <lineage>
        <taxon>Bacteria</taxon>
        <taxon>Pseudomonadati</taxon>
        <taxon>Thermodesulfobacteriota</taxon>
        <taxon>Desulfobacteria</taxon>
        <taxon>Desulfobacterales</taxon>
        <taxon>Desulfobacteraceae</taxon>
        <taxon>Desulfocicer</taxon>
    </lineage>
</organism>
<keyword evidence="4 6" id="KW-1133">Transmembrane helix</keyword>
<dbReference type="PANTHER" id="PTHR30294:SF29">
    <property type="entry name" value="MULTIDRUG ABC TRANSPORTER PERMEASE YBHS-RELATED"/>
    <property type="match status" value="1"/>
</dbReference>
<keyword evidence="8" id="KW-1185">Reference proteome</keyword>
<evidence type="ECO:0000256" key="4">
    <source>
        <dbReference type="ARBA" id="ARBA00022989"/>
    </source>
</evidence>
<evidence type="ECO:0000256" key="1">
    <source>
        <dbReference type="ARBA" id="ARBA00004651"/>
    </source>
</evidence>
<gene>
    <name evidence="7" type="ORF">SAMN02746065_1019</name>
</gene>
<evidence type="ECO:0000256" key="3">
    <source>
        <dbReference type="ARBA" id="ARBA00022692"/>
    </source>
</evidence>
<comment type="subcellular location">
    <subcellularLocation>
        <location evidence="1">Cell membrane</location>
        <topology evidence="1">Multi-pass membrane protein</topology>
    </subcellularLocation>
</comment>
<feature type="transmembrane region" description="Helical" evidence="6">
    <location>
        <begin position="49"/>
        <end position="72"/>
    </location>
</feature>
<keyword evidence="3 6" id="KW-0812">Transmembrane</keyword>
<dbReference type="OrthoDB" id="9794512at2"/>
<dbReference type="RefSeq" id="WP_084066337.1">
    <property type="nucleotide sequence ID" value="NZ_FWXY01000001.1"/>
</dbReference>
<dbReference type="GO" id="GO:0140359">
    <property type="term" value="F:ABC-type transporter activity"/>
    <property type="evidence" value="ECO:0007669"/>
    <property type="project" value="InterPro"/>
</dbReference>
<evidence type="ECO:0000256" key="2">
    <source>
        <dbReference type="ARBA" id="ARBA00022475"/>
    </source>
</evidence>
<feature type="transmembrane region" description="Helical" evidence="6">
    <location>
        <begin position="93"/>
        <end position="113"/>
    </location>
</feature>
<name>A0A1W1YH26_9BACT</name>
<sequence length="234" mass="25989">MHQTIHIATKEFKDYFISPIAYIVISLFLVITGWFFFSTFFIFDRADMRNFFALLPTIFSFIIPAVTMRLFSEEVNVGSYETLMTLPVSFRDIALGKFLAATAFCGCMLLPTLSYPLFISMIGEVDPGPVMGGYLGALLLAGAYCALGILASSMTRNQIVAFILGAAICFALTILDRVLFFIPPSLTELIGFLGTNTHFQSIAKGVIDSRDILYFLSVMFLGLFGTYLVMQEKN</sequence>
<evidence type="ECO:0000256" key="5">
    <source>
        <dbReference type="ARBA" id="ARBA00023136"/>
    </source>
</evidence>
<evidence type="ECO:0000256" key="6">
    <source>
        <dbReference type="SAM" id="Phobius"/>
    </source>
</evidence>
<protein>
    <submittedName>
        <fullName evidence="7">ABC-2 type transport system permease protein</fullName>
    </submittedName>
</protein>
<dbReference type="EMBL" id="FWXY01000001">
    <property type="protein sequence ID" value="SMC35459.1"/>
    <property type="molecule type" value="Genomic_DNA"/>
</dbReference>
<dbReference type="PANTHER" id="PTHR30294">
    <property type="entry name" value="MEMBRANE COMPONENT OF ABC TRANSPORTER YHHJ-RELATED"/>
    <property type="match status" value="1"/>
</dbReference>
<feature type="transmembrane region" description="Helical" evidence="6">
    <location>
        <begin position="212"/>
        <end position="230"/>
    </location>
</feature>
<reference evidence="7 8" key="1">
    <citation type="submission" date="2017-04" db="EMBL/GenBank/DDBJ databases">
        <authorList>
            <person name="Afonso C.L."/>
            <person name="Miller P.J."/>
            <person name="Scott M.A."/>
            <person name="Spackman E."/>
            <person name="Goraichik I."/>
            <person name="Dimitrov K.M."/>
            <person name="Suarez D.L."/>
            <person name="Swayne D.E."/>
        </authorList>
    </citation>
    <scope>NUCLEOTIDE SEQUENCE [LARGE SCALE GENOMIC DNA]</scope>
    <source>
        <strain evidence="7 8">DSM 3385</strain>
    </source>
</reference>
<proteinExistence type="predicted"/>
<evidence type="ECO:0000313" key="7">
    <source>
        <dbReference type="EMBL" id="SMC35459.1"/>
    </source>
</evidence>
<evidence type="ECO:0000313" key="8">
    <source>
        <dbReference type="Proteomes" id="UP000192418"/>
    </source>
</evidence>
<feature type="transmembrane region" description="Helical" evidence="6">
    <location>
        <begin position="20"/>
        <end position="43"/>
    </location>
</feature>
<feature type="transmembrane region" description="Helical" evidence="6">
    <location>
        <begin position="159"/>
        <end position="182"/>
    </location>
</feature>